<dbReference type="InterPro" id="IPR030217">
    <property type="entry name" value="NXF_fam"/>
</dbReference>
<evidence type="ECO:0000256" key="8">
    <source>
        <dbReference type="SAM" id="MobiDB-lite"/>
    </source>
</evidence>
<dbReference type="CDD" id="cd14342">
    <property type="entry name" value="UBA_TAP-C"/>
    <property type="match status" value="1"/>
</dbReference>
<evidence type="ECO:0000313" key="12">
    <source>
        <dbReference type="Proteomes" id="UP001285441"/>
    </source>
</evidence>
<evidence type="ECO:0000256" key="5">
    <source>
        <dbReference type="ARBA" id="ARBA00022737"/>
    </source>
</evidence>
<feature type="domain" description="NTF2" evidence="9">
    <location>
        <begin position="375"/>
        <end position="546"/>
    </location>
</feature>
<dbReference type="GO" id="GO:0016973">
    <property type="term" value="P:poly(A)+ mRNA export from nucleus"/>
    <property type="evidence" value="ECO:0007669"/>
    <property type="project" value="TreeGrafter"/>
</dbReference>
<dbReference type="SUPFAM" id="SSF52058">
    <property type="entry name" value="L domain-like"/>
    <property type="match status" value="1"/>
</dbReference>
<dbReference type="InterPro" id="IPR018222">
    <property type="entry name" value="Nuclear_transport_factor_2_euk"/>
</dbReference>
<dbReference type="SMART" id="SM00804">
    <property type="entry name" value="TAP_C"/>
    <property type="match status" value="1"/>
</dbReference>
<evidence type="ECO:0000256" key="2">
    <source>
        <dbReference type="ARBA" id="ARBA00009285"/>
    </source>
</evidence>
<dbReference type="Pfam" id="PF22602">
    <property type="entry name" value="NXF_NTF2"/>
    <property type="match status" value="1"/>
</dbReference>
<gene>
    <name evidence="11" type="ORF">B0H63DRAFT_555978</name>
</gene>
<dbReference type="PANTHER" id="PTHR10662:SF22">
    <property type="entry name" value="NUCLEAR RNA EXPORT FACTOR 1"/>
    <property type="match status" value="1"/>
</dbReference>
<reference evidence="11" key="1">
    <citation type="journal article" date="2023" name="Mol. Phylogenet. Evol.">
        <title>Genome-scale phylogeny and comparative genomics of the fungal order Sordariales.</title>
        <authorList>
            <person name="Hensen N."/>
            <person name="Bonometti L."/>
            <person name="Westerberg I."/>
            <person name="Brannstrom I.O."/>
            <person name="Guillou S."/>
            <person name="Cros-Aarteil S."/>
            <person name="Calhoun S."/>
            <person name="Haridas S."/>
            <person name="Kuo A."/>
            <person name="Mondo S."/>
            <person name="Pangilinan J."/>
            <person name="Riley R."/>
            <person name="LaButti K."/>
            <person name="Andreopoulos B."/>
            <person name="Lipzen A."/>
            <person name="Chen C."/>
            <person name="Yan M."/>
            <person name="Daum C."/>
            <person name="Ng V."/>
            <person name="Clum A."/>
            <person name="Steindorff A."/>
            <person name="Ohm R.A."/>
            <person name="Martin F."/>
            <person name="Silar P."/>
            <person name="Natvig D.O."/>
            <person name="Lalanne C."/>
            <person name="Gautier V."/>
            <person name="Ament-Velasquez S.L."/>
            <person name="Kruys A."/>
            <person name="Hutchinson M.I."/>
            <person name="Powell A.J."/>
            <person name="Barry K."/>
            <person name="Miller A.N."/>
            <person name="Grigoriev I.V."/>
            <person name="Debuchy R."/>
            <person name="Gladieux P."/>
            <person name="Hiltunen Thoren M."/>
            <person name="Johannesson H."/>
        </authorList>
    </citation>
    <scope>NUCLEOTIDE SEQUENCE</scope>
    <source>
        <strain evidence="11">CBS 232.78</strain>
    </source>
</reference>
<keyword evidence="5" id="KW-0677">Repeat</keyword>
<dbReference type="GO" id="GO:0005634">
    <property type="term" value="C:nucleus"/>
    <property type="evidence" value="ECO:0007669"/>
    <property type="project" value="UniProtKB-SubCell"/>
</dbReference>
<dbReference type="PANTHER" id="PTHR10662">
    <property type="entry name" value="NUCLEAR RNA EXPORT FACTOR"/>
    <property type="match status" value="1"/>
</dbReference>
<evidence type="ECO:0000313" key="11">
    <source>
        <dbReference type="EMBL" id="KAK3394819.1"/>
    </source>
</evidence>
<evidence type="ECO:0000256" key="4">
    <source>
        <dbReference type="ARBA" id="ARBA00022614"/>
    </source>
</evidence>
<keyword evidence="7" id="KW-0539">Nucleus</keyword>
<dbReference type="InterPro" id="IPR032710">
    <property type="entry name" value="NTF2-like_dom_sf"/>
</dbReference>
<dbReference type="InterPro" id="IPR032675">
    <property type="entry name" value="LRR_dom_sf"/>
</dbReference>
<accession>A0AAE0P7P4</accession>
<dbReference type="InterPro" id="IPR009060">
    <property type="entry name" value="UBA-like_sf"/>
</dbReference>
<dbReference type="GO" id="GO:0003723">
    <property type="term" value="F:RNA binding"/>
    <property type="evidence" value="ECO:0007669"/>
    <property type="project" value="TreeGrafter"/>
</dbReference>
<evidence type="ECO:0008006" key="13">
    <source>
        <dbReference type="Google" id="ProtNLM"/>
    </source>
</evidence>
<dbReference type="PROSITE" id="PS51450">
    <property type="entry name" value="LRR"/>
    <property type="match status" value="1"/>
</dbReference>
<dbReference type="Pfam" id="PF18444">
    <property type="entry name" value="RRM_9"/>
    <property type="match status" value="1"/>
</dbReference>
<comment type="subcellular location">
    <subcellularLocation>
        <location evidence="1">Nucleus</location>
    </subcellularLocation>
</comment>
<protein>
    <recommendedName>
        <fullName evidence="13">mRNA export factor mex67</fullName>
    </recommendedName>
</protein>
<comment type="caution">
    <text evidence="11">The sequence shown here is derived from an EMBL/GenBank/DDBJ whole genome shotgun (WGS) entry which is preliminary data.</text>
</comment>
<dbReference type="Gene3D" id="3.10.450.50">
    <property type="match status" value="1"/>
</dbReference>
<sequence length="659" mass="71254">MAPPTGPRGGSARTTAPRSSRGGGITKRRAAVKTDRDGDVAMDAPAGGPDNAGGSGRGNHGGRSGGSRGTSRELTRGASRTIQNIKAHLNRTTLKILGLRESKAASNSDGGLRGLVEFLQRKVKGNHPIRISKSTLNGDYAWISVSKEDAAVLLKLDGYTYAGAALKISETSEKWPGTITISPQAALVKENLIKVLANRYNPEQKLLDLSALGGDDILKSMNLFEGQGTAQKAFKALIGTVSMQYDNNAEAKKEAIESVSLARNGLSDVNQVFTLAIELPGLKRLDLSGNSLDTLAKISKWQHRFRDLQELHLTDNPVMTQENILPELLQCFPSMQILNGQQVRTPDQVVEALKALTPTPIPQFTSNVRDGENNVAAIFLTNFFPMFDSDRARLAAEFYDEDSWFSLSVIPNSGRPLPWKSYLKFSRNVNRISSSRDPNLVKRVFTGGSMIAEMWKALPNTQHPAINNPTMWLIDSHTFPDLADPSGLGATAGLLINVNGQFEESDPSANLFGTRTFSRIFILGPSKPSNPPAKNPYRVISDQLTLHDWKPQAVVAEQAPVINPTTAPAANPGMTAVTNPAVVNPVVTYPAVNPITFNVEVPDDMKARLIAELSQRTGMTAEFSELCLSGAANWNFESALKSFEDLKANLPTTAFTGNA</sequence>
<keyword evidence="6" id="KW-0509">mRNA transport</keyword>
<dbReference type="Gene3D" id="1.10.8.10">
    <property type="entry name" value="DNA helicase RuvA subunit, C-terminal domain"/>
    <property type="match status" value="1"/>
</dbReference>
<dbReference type="PROSITE" id="PS50177">
    <property type="entry name" value="NTF2_DOMAIN"/>
    <property type="match status" value="1"/>
</dbReference>
<dbReference type="InterPro" id="IPR002075">
    <property type="entry name" value="NTF2_dom"/>
</dbReference>
<keyword evidence="4" id="KW-0433">Leucine-rich repeat</keyword>
<dbReference type="EMBL" id="JAULSW010000001">
    <property type="protein sequence ID" value="KAK3394819.1"/>
    <property type="molecule type" value="Genomic_DNA"/>
</dbReference>
<evidence type="ECO:0000256" key="6">
    <source>
        <dbReference type="ARBA" id="ARBA00022816"/>
    </source>
</evidence>
<feature type="region of interest" description="Disordered" evidence="8">
    <location>
        <begin position="1"/>
        <end position="78"/>
    </location>
</feature>
<keyword evidence="12" id="KW-1185">Reference proteome</keyword>
<feature type="domain" description="TAP-C" evidence="10">
    <location>
        <begin position="604"/>
        <end position="658"/>
    </location>
</feature>
<evidence type="ECO:0000259" key="10">
    <source>
        <dbReference type="PROSITE" id="PS51281"/>
    </source>
</evidence>
<evidence type="ECO:0000256" key="1">
    <source>
        <dbReference type="ARBA" id="ARBA00004123"/>
    </source>
</evidence>
<evidence type="ECO:0000256" key="3">
    <source>
        <dbReference type="ARBA" id="ARBA00022448"/>
    </source>
</evidence>
<feature type="compositionally biased region" description="Gly residues" evidence="8">
    <location>
        <begin position="50"/>
        <end position="68"/>
    </location>
</feature>
<dbReference type="SUPFAM" id="SSF46934">
    <property type="entry name" value="UBA-like"/>
    <property type="match status" value="1"/>
</dbReference>
<dbReference type="InterPro" id="IPR040736">
    <property type="entry name" value="Mex67_RRM"/>
</dbReference>
<dbReference type="Proteomes" id="UP001285441">
    <property type="component" value="Unassembled WGS sequence"/>
</dbReference>
<dbReference type="AlphaFoldDB" id="A0AAE0P7P4"/>
<organism evidence="11 12">
    <name type="scientific">Podospora didyma</name>
    <dbReference type="NCBI Taxonomy" id="330526"/>
    <lineage>
        <taxon>Eukaryota</taxon>
        <taxon>Fungi</taxon>
        <taxon>Dikarya</taxon>
        <taxon>Ascomycota</taxon>
        <taxon>Pezizomycotina</taxon>
        <taxon>Sordariomycetes</taxon>
        <taxon>Sordariomycetidae</taxon>
        <taxon>Sordariales</taxon>
        <taxon>Podosporaceae</taxon>
        <taxon>Podospora</taxon>
    </lineage>
</organism>
<evidence type="ECO:0000259" key="9">
    <source>
        <dbReference type="PROSITE" id="PS50177"/>
    </source>
</evidence>
<dbReference type="PROSITE" id="PS51281">
    <property type="entry name" value="TAP_C"/>
    <property type="match status" value="1"/>
</dbReference>
<reference evidence="11" key="2">
    <citation type="submission" date="2023-06" db="EMBL/GenBank/DDBJ databases">
        <authorList>
            <consortium name="Lawrence Berkeley National Laboratory"/>
            <person name="Haridas S."/>
            <person name="Hensen N."/>
            <person name="Bonometti L."/>
            <person name="Westerberg I."/>
            <person name="Brannstrom I.O."/>
            <person name="Guillou S."/>
            <person name="Cros-Aarteil S."/>
            <person name="Calhoun S."/>
            <person name="Kuo A."/>
            <person name="Mondo S."/>
            <person name="Pangilinan J."/>
            <person name="Riley R."/>
            <person name="LaButti K."/>
            <person name="Andreopoulos B."/>
            <person name="Lipzen A."/>
            <person name="Chen C."/>
            <person name="Yanf M."/>
            <person name="Daum C."/>
            <person name="Ng V."/>
            <person name="Clum A."/>
            <person name="Steindorff A."/>
            <person name="Ohm R."/>
            <person name="Martin F."/>
            <person name="Silar P."/>
            <person name="Natvig D."/>
            <person name="Lalanne C."/>
            <person name="Gautier V."/>
            <person name="Ament-velasquez S.L."/>
            <person name="Kruys A."/>
            <person name="Hutchinson M.I."/>
            <person name="Powell A.J."/>
            <person name="Barry K."/>
            <person name="Miller A.N."/>
            <person name="Grigoriev I.V."/>
            <person name="Debuchy R."/>
            <person name="Gladieux P."/>
            <person name="Thoren M.H."/>
            <person name="Johannesson H."/>
        </authorList>
    </citation>
    <scope>NUCLEOTIDE SEQUENCE</scope>
    <source>
        <strain evidence="11">CBS 232.78</strain>
    </source>
</reference>
<proteinExistence type="inferred from homology"/>
<name>A0AAE0P7P4_9PEZI</name>
<keyword evidence="3" id="KW-0813">Transport</keyword>
<dbReference type="InterPro" id="IPR001611">
    <property type="entry name" value="Leu-rich_rpt"/>
</dbReference>
<dbReference type="SUPFAM" id="SSF54427">
    <property type="entry name" value="NTF2-like"/>
    <property type="match status" value="1"/>
</dbReference>
<comment type="similarity">
    <text evidence="2">Belongs to the NXF family.</text>
</comment>
<evidence type="ECO:0000256" key="7">
    <source>
        <dbReference type="ARBA" id="ARBA00023242"/>
    </source>
</evidence>
<dbReference type="Gene3D" id="3.80.10.10">
    <property type="entry name" value="Ribonuclease Inhibitor"/>
    <property type="match status" value="1"/>
</dbReference>
<dbReference type="Pfam" id="PF03943">
    <property type="entry name" value="TAP_C"/>
    <property type="match status" value="1"/>
</dbReference>
<dbReference type="InterPro" id="IPR005637">
    <property type="entry name" value="TAP_C_dom"/>
</dbReference>